<keyword evidence="1" id="KW-0812">Transmembrane</keyword>
<sequence length="109" mass="13047">MNFAFNSPESRPIPARGSAFGLRIELNWFLLVLILILILILILVLVLVLVWFVRFDFFYCQIYHEELPDFFLDFSKHLIVLSQDQFQHEEVLEEDCNEEEIYFELGFDL</sequence>
<keyword evidence="2" id="KW-0675">Receptor</keyword>
<keyword evidence="3" id="KW-1185">Reference proteome</keyword>
<accession>A0A9Q0LS21</accession>
<dbReference type="AlphaFoldDB" id="A0A9Q0LS21"/>
<keyword evidence="1" id="KW-0472">Membrane</keyword>
<evidence type="ECO:0000256" key="1">
    <source>
        <dbReference type="SAM" id="Phobius"/>
    </source>
</evidence>
<proteinExistence type="predicted"/>
<reference evidence="2" key="1">
    <citation type="submission" date="2022-10" db="EMBL/GenBank/DDBJ databases">
        <title>Novel sulphate-reducing endosymbionts in the free-living metamonad Anaeramoeba.</title>
        <authorList>
            <person name="Jerlstrom-Hultqvist J."/>
            <person name="Cepicka I."/>
            <person name="Gallot-Lavallee L."/>
            <person name="Salas-Leiva D."/>
            <person name="Curtis B.A."/>
            <person name="Zahonova K."/>
            <person name="Pipaliya S."/>
            <person name="Dacks J."/>
            <person name="Roger A.J."/>
        </authorList>
    </citation>
    <scope>NUCLEOTIDE SEQUENCE</scope>
    <source>
        <strain evidence="2">BMAN</strain>
    </source>
</reference>
<name>A0A9Q0LS21_ANAIG</name>
<evidence type="ECO:0000313" key="2">
    <source>
        <dbReference type="EMBL" id="KAJ5076235.1"/>
    </source>
</evidence>
<dbReference type="EMBL" id="JAPDFW010000062">
    <property type="protein sequence ID" value="KAJ5076235.1"/>
    <property type="molecule type" value="Genomic_DNA"/>
</dbReference>
<gene>
    <name evidence="2" type="ORF">M0811_06514</name>
</gene>
<protein>
    <submittedName>
        <fullName evidence="2">Interleukin-20 receptor subunit beta</fullName>
    </submittedName>
</protein>
<comment type="caution">
    <text evidence="2">The sequence shown here is derived from an EMBL/GenBank/DDBJ whole genome shotgun (WGS) entry which is preliminary data.</text>
</comment>
<keyword evidence="1" id="KW-1133">Transmembrane helix</keyword>
<organism evidence="2 3">
    <name type="scientific">Anaeramoeba ignava</name>
    <name type="common">Anaerobic marine amoeba</name>
    <dbReference type="NCBI Taxonomy" id="1746090"/>
    <lineage>
        <taxon>Eukaryota</taxon>
        <taxon>Metamonada</taxon>
        <taxon>Anaeramoebidae</taxon>
        <taxon>Anaeramoeba</taxon>
    </lineage>
</organism>
<feature type="transmembrane region" description="Helical" evidence="1">
    <location>
        <begin position="28"/>
        <end position="53"/>
    </location>
</feature>
<dbReference type="Proteomes" id="UP001149090">
    <property type="component" value="Unassembled WGS sequence"/>
</dbReference>
<evidence type="ECO:0000313" key="3">
    <source>
        <dbReference type="Proteomes" id="UP001149090"/>
    </source>
</evidence>